<dbReference type="Proteomes" id="UP000028999">
    <property type="component" value="Unassembled WGS sequence"/>
</dbReference>
<dbReference type="PaxDb" id="3708-A0A078GK56"/>
<dbReference type="AlphaFoldDB" id="A0A078GK56"/>
<organism evidence="1 2">
    <name type="scientific">Brassica napus</name>
    <name type="common">Rape</name>
    <dbReference type="NCBI Taxonomy" id="3708"/>
    <lineage>
        <taxon>Eukaryota</taxon>
        <taxon>Viridiplantae</taxon>
        <taxon>Streptophyta</taxon>
        <taxon>Embryophyta</taxon>
        <taxon>Tracheophyta</taxon>
        <taxon>Spermatophyta</taxon>
        <taxon>Magnoliopsida</taxon>
        <taxon>eudicotyledons</taxon>
        <taxon>Gunneridae</taxon>
        <taxon>Pentapetalae</taxon>
        <taxon>rosids</taxon>
        <taxon>malvids</taxon>
        <taxon>Brassicales</taxon>
        <taxon>Brassicaceae</taxon>
        <taxon>Brassiceae</taxon>
        <taxon>Brassica</taxon>
    </lineage>
</organism>
<evidence type="ECO:0000313" key="1">
    <source>
        <dbReference type="EMBL" id="CDY26940.1"/>
    </source>
</evidence>
<evidence type="ECO:0000313" key="2">
    <source>
        <dbReference type="Proteomes" id="UP000028999"/>
    </source>
</evidence>
<gene>
    <name evidence="1" type="primary">BnaC09g36430D</name>
    <name evidence="1" type="ORF">GSBRNA2T00036677001</name>
</gene>
<accession>A0A078GK56</accession>
<dbReference type="Gramene" id="CDY26940">
    <property type="protein sequence ID" value="CDY26940"/>
    <property type="gene ID" value="GSBRNA2T00036677001"/>
</dbReference>
<dbReference type="EMBL" id="LK032197">
    <property type="protein sequence ID" value="CDY26940.1"/>
    <property type="molecule type" value="Genomic_DNA"/>
</dbReference>
<keyword evidence="2" id="KW-1185">Reference proteome</keyword>
<protein>
    <submittedName>
        <fullName evidence="1">BnaC09g36430D protein</fullName>
    </submittedName>
</protein>
<reference evidence="1 2" key="1">
    <citation type="journal article" date="2014" name="Science">
        <title>Plant genetics. Early allopolyploid evolution in the post-Neolithic Brassica napus oilseed genome.</title>
        <authorList>
            <person name="Chalhoub B."/>
            <person name="Denoeud F."/>
            <person name="Liu S."/>
            <person name="Parkin I.A."/>
            <person name="Tang H."/>
            <person name="Wang X."/>
            <person name="Chiquet J."/>
            <person name="Belcram H."/>
            <person name="Tong C."/>
            <person name="Samans B."/>
            <person name="Correa M."/>
            <person name="Da Silva C."/>
            <person name="Just J."/>
            <person name="Falentin C."/>
            <person name="Koh C.S."/>
            <person name="Le Clainche I."/>
            <person name="Bernard M."/>
            <person name="Bento P."/>
            <person name="Noel B."/>
            <person name="Labadie K."/>
            <person name="Alberti A."/>
            <person name="Charles M."/>
            <person name="Arnaud D."/>
            <person name="Guo H."/>
            <person name="Daviaud C."/>
            <person name="Alamery S."/>
            <person name="Jabbari K."/>
            <person name="Zhao M."/>
            <person name="Edger P.P."/>
            <person name="Chelaifa H."/>
            <person name="Tack D."/>
            <person name="Lassalle G."/>
            <person name="Mestiri I."/>
            <person name="Schnel N."/>
            <person name="Le Paslier M.C."/>
            <person name="Fan G."/>
            <person name="Renault V."/>
            <person name="Bayer P.E."/>
            <person name="Golicz A.A."/>
            <person name="Manoli S."/>
            <person name="Lee T.H."/>
            <person name="Thi V.H."/>
            <person name="Chalabi S."/>
            <person name="Hu Q."/>
            <person name="Fan C."/>
            <person name="Tollenaere R."/>
            <person name="Lu Y."/>
            <person name="Battail C."/>
            <person name="Shen J."/>
            <person name="Sidebottom C.H."/>
            <person name="Wang X."/>
            <person name="Canaguier A."/>
            <person name="Chauveau A."/>
            <person name="Berard A."/>
            <person name="Deniot G."/>
            <person name="Guan M."/>
            <person name="Liu Z."/>
            <person name="Sun F."/>
            <person name="Lim Y.P."/>
            <person name="Lyons E."/>
            <person name="Town C.D."/>
            <person name="Bancroft I."/>
            <person name="Wang X."/>
            <person name="Meng J."/>
            <person name="Ma J."/>
            <person name="Pires J.C."/>
            <person name="King G.J."/>
            <person name="Brunel D."/>
            <person name="Delourme R."/>
            <person name="Renard M."/>
            <person name="Aury J.M."/>
            <person name="Adams K.L."/>
            <person name="Batley J."/>
            <person name="Snowdon R.J."/>
            <person name="Tost J."/>
            <person name="Edwards D."/>
            <person name="Zhou Y."/>
            <person name="Hua W."/>
            <person name="Sharpe A.G."/>
            <person name="Paterson A.H."/>
            <person name="Guan C."/>
            <person name="Wincker P."/>
        </authorList>
    </citation>
    <scope>NUCLEOTIDE SEQUENCE [LARGE SCALE GENOMIC DNA]</scope>
    <source>
        <strain evidence="2">cv. Darmor-bzh</strain>
    </source>
</reference>
<proteinExistence type="predicted"/>
<sequence length="37" mass="4010">MNSSSQTPGRGQQSSGQKTIPLAASYKLRTLYILLNV</sequence>
<name>A0A078GK56_BRANA</name>